<keyword evidence="2" id="KW-1185">Reference proteome</keyword>
<proteinExistence type="predicted"/>
<organism evidence="1 2">
    <name type="scientific">Rubidibacter lacunae KORDI 51-2</name>
    <dbReference type="NCBI Taxonomy" id="582515"/>
    <lineage>
        <taxon>Bacteria</taxon>
        <taxon>Bacillati</taxon>
        <taxon>Cyanobacteriota</taxon>
        <taxon>Cyanophyceae</taxon>
        <taxon>Oscillatoriophycideae</taxon>
        <taxon>Chroococcales</taxon>
        <taxon>Aphanothecaceae</taxon>
        <taxon>Rubidibacter</taxon>
    </lineage>
</organism>
<dbReference type="Proteomes" id="UP000016960">
    <property type="component" value="Unassembled WGS sequence"/>
</dbReference>
<reference evidence="1 2" key="1">
    <citation type="submission" date="2013-05" db="EMBL/GenBank/DDBJ databases">
        <title>Draft genome sequence of Rubidibacter lacunae KORDI 51-2.</title>
        <authorList>
            <person name="Choi D.H."/>
            <person name="Noh J.H."/>
            <person name="Kwon K.-K."/>
            <person name="Lee J.-H."/>
            <person name="Ryu J.-Y."/>
        </authorList>
    </citation>
    <scope>NUCLEOTIDE SEQUENCE [LARGE SCALE GENOMIC DNA]</scope>
    <source>
        <strain evidence="1 2">KORDI 51-2</strain>
    </source>
</reference>
<protein>
    <submittedName>
        <fullName evidence="1">Uncharacterized protein</fullName>
    </submittedName>
</protein>
<dbReference type="EMBL" id="ASSJ01000076">
    <property type="protein sequence ID" value="ERN40500.1"/>
    <property type="molecule type" value="Genomic_DNA"/>
</dbReference>
<accession>U5DLA3</accession>
<comment type="caution">
    <text evidence="1">The sequence shown here is derived from an EMBL/GenBank/DDBJ whole genome shotgun (WGS) entry which is preliminary data.</text>
</comment>
<sequence length="52" mass="5627">MLLCISVHQSNNRILTLTTNWADLLTEPHPAGSPAIAIDCGFPEPRGRTAAR</sequence>
<name>U5DLA3_9CHRO</name>
<evidence type="ECO:0000313" key="2">
    <source>
        <dbReference type="Proteomes" id="UP000016960"/>
    </source>
</evidence>
<evidence type="ECO:0000313" key="1">
    <source>
        <dbReference type="EMBL" id="ERN40500.1"/>
    </source>
</evidence>
<dbReference type="AlphaFoldDB" id="U5DLA3"/>
<dbReference type="InParanoid" id="U5DLA3"/>
<gene>
    <name evidence="1" type="ORF">KR51_00030470</name>
</gene>